<keyword evidence="4 11" id="KW-0813">Transport</keyword>
<evidence type="ECO:0000256" key="8">
    <source>
        <dbReference type="ARBA" id="ARBA00022989"/>
    </source>
</evidence>
<sequence>MTLIVTVLHILVCMALVFVVLLQKGSGADMGAAFGGSSQSLFGARGSGDFLSKLTAGLATVFMITSLTLAFYSTRPGNERSVMDSAPATSTPAKDAVPAKVKEVEKKDSEAESGPPVPAKSAPKKPEGGASEASGGKPVPPPPMPKEETAKPPQPAKPAEPVKVEPPKPAEAKRPEPPKPAEPAKKEP</sequence>
<feature type="transmembrane region" description="Helical" evidence="11">
    <location>
        <begin position="51"/>
        <end position="72"/>
    </location>
</feature>
<evidence type="ECO:0000256" key="2">
    <source>
        <dbReference type="ARBA" id="ARBA00008445"/>
    </source>
</evidence>
<reference evidence="13 14" key="1">
    <citation type="submission" date="2024-09" db="EMBL/GenBank/DDBJ databases">
        <title>Draft genome sequence of Candidatus Magnetaquicoccaceae bacterium FCR-1.</title>
        <authorList>
            <person name="Shimoshige H."/>
            <person name="Shimamura S."/>
            <person name="Taoka A."/>
            <person name="Kobayashi H."/>
            <person name="Maekawa T."/>
        </authorList>
    </citation>
    <scope>NUCLEOTIDE SEQUENCE [LARGE SCALE GENOMIC DNA]</scope>
    <source>
        <strain evidence="13 14">FCR-1</strain>
    </source>
</reference>
<organism evidence="13 14">
    <name type="scientific">Candidatus Magnetaquiglobus chichijimensis</name>
    <dbReference type="NCBI Taxonomy" id="3141448"/>
    <lineage>
        <taxon>Bacteria</taxon>
        <taxon>Pseudomonadati</taxon>
        <taxon>Pseudomonadota</taxon>
        <taxon>Magnetococcia</taxon>
        <taxon>Magnetococcales</taxon>
        <taxon>Candidatus Magnetaquicoccaceae</taxon>
        <taxon>Candidatus Magnetaquiglobus</taxon>
    </lineage>
</organism>
<dbReference type="RefSeq" id="WP_420904074.1">
    <property type="nucleotide sequence ID" value="NZ_BAAFGK010000002.1"/>
</dbReference>
<comment type="subcellular location">
    <subcellularLocation>
        <location evidence="1 11">Cell membrane</location>
        <topology evidence="1 11">Multi-pass membrane protein</topology>
    </subcellularLocation>
</comment>
<dbReference type="EMBL" id="BAAFGK010000002">
    <property type="protein sequence ID" value="GAB0056364.1"/>
    <property type="molecule type" value="Genomic_DNA"/>
</dbReference>
<feature type="compositionally biased region" description="Basic and acidic residues" evidence="12">
    <location>
        <begin position="100"/>
        <end position="110"/>
    </location>
</feature>
<evidence type="ECO:0000256" key="12">
    <source>
        <dbReference type="SAM" id="MobiDB-lite"/>
    </source>
</evidence>
<dbReference type="PANTHER" id="PTHR34182">
    <property type="entry name" value="PROTEIN-EXPORT MEMBRANE PROTEIN SECG"/>
    <property type="match status" value="1"/>
</dbReference>
<keyword evidence="6 11" id="KW-0812">Transmembrane</keyword>
<evidence type="ECO:0000256" key="6">
    <source>
        <dbReference type="ARBA" id="ARBA00022692"/>
    </source>
</evidence>
<evidence type="ECO:0000256" key="11">
    <source>
        <dbReference type="RuleBase" id="RU365087"/>
    </source>
</evidence>
<name>A0ABQ0C648_9PROT</name>
<keyword evidence="7 11" id="KW-0653">Protein transport</keyword>
<keyword evidence="14" id="KW-1185">Reference proteome</keyword>
<dbReference type="NCBIfam" id="TIGR00810">
    <property type="entry name" value="secG"/>
    <property type="match status" value="1"/>
</dbReference>
<comment type="similarity">
    <text evidence="2 11">Belongs to the SecG family.</text>
</comment>
<evidence type="ECO:0000256" key="5">
    <source>
        <dbReference type="ARBA" id="ARBA00022475"/>
    </source>
</evidence>
<comment type="caution">
    <text evidence="13">The sequence shown here is derived from an EMBL/GenBank/DDBJ whole genome shotgun (WGS) entry which is preliminary data.</text>
</comment>
<dbReference type="Pfam" id="PF03840">
    <property type="entry name" value="SecG"/>
    <property type="match status" value="1"/>
</dbReference>
<evidence type="ECO:0000256" key="7">
    <source>
        <dbReference type="ARBA" id="ARBA00022927"/>
    </source>
</evidence>
<dbReference type="InterPro" id="IPR004692">
    <property type="entry name" value="SecG"/>
</dbReference>
<evidence type="ECO:0000256" key="4">
    <source>
        <dbReference type="ARBA" id="ARBA00022448"/>
    </source>
</evidence>
<keyword evidence="8 11" id="KW-1133">Transmembrane helix</keyword>
<keyword evidence="9 11" id="KW-0811">Translocation</keyword>
<evidence type="ECO:0000256" key="1">
    <source>
        <dbReference type="ARBA" id="ARBA00004651"/>
    </source>
</evidence>
<evidence type="ECO:0000256" key="9">
    <source>
        <dbReference type="ARBA" id="ARBA00023010"/>
    </source>
</evidence>
<accession>A0ABQ0C648</accession>
<evidence type="ECO:0000313" key="14">
    <source>
        <dbReference type="Proteomes" id="UP001628193"/>
    </source>
</evidence>
<keyword evidence="10 11" id="KW-0472">Membrane</keyword>
<evidence type="ECO:0000256" key="10">
    <source>
        <dbReference type="ARBA" id="ARBA00023136"/>
    </source>
</evidence>
<feature type="region of interest" description="Disordered" evidence="12">
    <location>
        <begin position="78"/>
        <end position="188"/>
    </location>
</feature>
<feature type="compositionally biased region" description="Basic and acidic residues" evidence="12">
    <location>
        <begin position="160"/>
        <end position="188"/>
    </location>
</feature>
<gene>
    <name evidence="13" type="ORF">SIID45300_00670</name>
</gene>
<dbReference type="PANTHER" id="PTHR34182:SF1">
    <property type="entry name" value="PROTEIN-EXPORT MEMBRANE PROTEIN SECG"/>
    <property type="match status" value="1"/>
</dbReference>
<dbReference type="PRINTS" id="PR01651">
    <property type="entry name" value="SECGEXPORT"/>
</dbReference>
<proteinExistence type="inferred from homology"/>
<evidence type="ECO:0000256" key="3">
    <source>
        <dbReference type="ARBA" id="ARBA00017876"/>
    </source>
</evidence>
<protein>
    <recommendedName>
        <fullName evidence="3 11">Protein-export membrane protein SecG</fullName>
    </recommendedName>
</protein>
<comment type="function">
    <text evidence="11">Involved in protein export. Participates in an early event of protein translocation.</text>
</comment>
<evidence type="ECO:0000313" key="13">
    <source>
        <dbReference type="EMBL" id="GAB0056364.1"/>
    </source>
</evidence>
<dbReference type="Proteomes" id="UP001628193">
    <property type="component" value="Unassembled WGS sequence"/>
</dbReference>
<comment type="caution">
    <text evidence="11">Lacks conserved residue(s) required for the propagation of feature annotation.</text>
</comment>
<keyword evidence="5 11" id="KW-1003">Cell membrane</keyword>